<dbReference type="Proteomes" id="UP000572377">
    <property type="component" value="Unassembled WGS sequence"/>
</dbReference>
<dbReference type="InterPro" id="IPR036249">
    <property type="entry name" value="Thioredoxin-like_sf"/>
</dbReference>
<dbReference type="RefSeq" id="WP_171324758.1">
    <property type="nucleotide sequence ID" value="NZ_JABFBC010000001.1"/>
</dbReference>
<protein>
    <submittedName>
        <fullName evidence="2">DsbA family oxidoreductase</fullName>
    </submittedName>
</protein>
<feature type="domain" description="DSBA-like thioredoxin" evidence="1">
    <location>
        <begin position="4"/>
        <end position="199"/>
    </location>
</feature>
<dbReference type="EMBL" id="JABFBC010000001">
    <property type="protein sequence ID" value="NNU80731.1"/>
    <property type="molecule type" value="Genomic_DNA"/>
</dbReference>
<reference evidence="2 3" key="1">
    <citation type="submission" date="2020-05" db="EMBL/GenBank/DDBJ databases">
        <title>Gimesia benthica sp. nov., a novel planctomycete isolated from a deep-sea water sample of the Northwest Indian Ocean.</title>
        <authorList>
            <person name="Wang J."/>
            <person name="Ruan C."/>
            <person name="Song L."/>
            <person name="Zhu Y."/>
            <person name="Li A."/>
            <person name="Zheng X."/>
            <person name="Wang L."/>
            <person name="Lu Z."/>
            <person name="Huang Y."/>
            <person name="Du W."/>
            <person name="Zhou Y."/>
            <person name="Huang L."/>
            <person name="Dai X."/>
        </authorList>
    </citation>
    <scope>NUCLEOTIDE SEQUENCE [LARGE SCALE GENOMIC DNA]</scope>
    <source>
        <strain evidence="2 3">YYQ-30</strain>
    </source>
</reference>
<dbReference type="AlphaFoldDB" id="A0A849L3J1"/>
<dbReference type="Pfam" id="PF01323">
    <property type="entry name" value="DSBA"/>
    <property type="match status" value="1"/>
</dbReference>
<evidence type="ECO:0000313" key="2">
    <source>
        <dbReference type="EMBL" id="NNU80731.1"/>
    </source>
</evidence>
<gene>
    <name evidence="2" type="ORF">HMH01_09810</name>
</gene>
<organism evidence="2 3">
    <name type="scientific">Halovulum dunhuangense</name>
    <dbReference type="NCBI Taxonomy" id="1505036"/>
    <lineage>
        <taxon>Bacteria</taxon>
        <taxon>Pseudomonadati</taxon>
        <taxon>Pseudomonadota</taxon>
        <taxon>Alphaproteobacteria</taxon>
        <taxon>Rhodobacterales</taxon>
        <taxon>Paracoccaceae</taxon>
        <taxon>Halovulum</taxon>
    </lineage>
</organism>
<dbReference type="SUPFAM" id="SSF52833">
    <property type="entry name" value="Thioredoxin-like"/>
    <property type="match status" value="1"/>
</dbReference>
<dbReference type="PANTHER" id="PTHR13887:SF41">
    <property type="entry name" value="THIOREDOXIN SUPERFAMILY PROTEIN"/>
    <property type="match status" value="1"/>
</dbReference>
<name>A0A849L3J1_9RHOB</name>
<proteinExistence type="predicted"/>
<dbReference type="Gene3D" id="3.40.30.10">
    <property type="entry name" value="Glutaredoxin"/>
    <property type="match status" value="1"/>
</dbReference>
<comment type="caution">
    <text evidence="2">The sequence shown here is derived from an EMBL/GenBank/DDBJ whole genome shotgun (WGS) entry which is preliminary data.</text>
</comment>
<evidence type="ECO:0000313" key="3">
    <source>
        <dbReference type="Proteomes" id="UP000572377"/>
    </source>
</evidence>
<evidence type="ECO:0000259" key="1">
    <source>
        <dbReference type="Pfam" id="PF01323"/>
    </source>
</evidence>
<dbReference type="InterPro" id="IPR001853">
    <property type="entry name" value="DSBA-like_thioredoxin_dom"/>
</dbReference>
<sequence>MTTTLDIISDPICPWCHIGKARLDRALEARPGHPFLIRWRPFQLNPDMPPEGADRRTYLETKFGGPERAAQVYARINDVATESGLDLDFERISRTPNTLDAHRLLRWAGVEGRQSLVANQLFHRYFVNGEDIGAHSVLVDVASSTGLDPDMVARLLAGDADKAEVLAEDQAARDMGVTGVPTFIIGGRYVVTGAQESATWLKIIDELIEKTEELSRSRP</sequence>
<dbReference type="PANTHER" id="PTHR13887">
    <property type="entry name" value="GLUTATHIONE S-TRANSFERASE KAPPA"/>
    <property type="match status" value="1"/>
</dbReference>
<keyword evidence="3" id="KW-1185">Reference proteome</keyword>
<dbReference type="CDD" id="cd03024">
    <property type="entry name" value="DsbA_FrnE"/>
    <property type="match status" value="1"/>
</dbReference>
<dbReference type="GO" id="GO:0016491">
    <property type="term" value="F:oxidoreductase activity"/>
    <property type="evidence" value="ECO:0007669"/>
    <property type="project" value="InterPro"/>
</dbReference>
<accession>A0A849L3J1</accession>